<name>D6TLG3_KTERA</name>
<dbReference type="RefSeq" id="WP_007911079.1">
    <property type="nucleotide sequence ID" value="NZ_ADVG01000002.1"/>
</dbReference>
<accession>D6TLG3</accession>
<dbReference type="AlphaFoldDB" id="D6TLG3"/>
<comment type="caution">
    <text evidence="1">The sequence shown here is derived from an EMBL/GenBank/DDBJ whole genome shotgun (WGS) entry which is preliminary data.</text>
</comment>
<dbReference type="EMBL" id="ADVG01000002">
    <property type="protein sequence ID" value="EFH86613.1"/>
    <property type="molecule type" value="Genomic_DNA"/>
</dbReference>
<sequence length="57" mass="6509">MSLACLYLAEGRSSDEEIDDNHGYAYTQIVFPIYSRQNQRLITHSRIVRQPGLLPGD</sequence>
<reference evidence="1 2" key="1">
    <citation type="journal article" date="2011" name="Stand. Genomic Sci.">
        <title>Non-contiguous finished genome sequence and contextual data of the filamentous soil bacterium Ktedonobacter racemifer type strain (SOSP1-21).</title>
        <authorList>
            <person name="Chang Y.J."/>
            <person name="Land M."/>
            <person name="Hauser L."/>
            <person name="Chertkov O."/>
            <person name="Del Rio T.G."/>
            <person name="Nolan M."/>
            <person name="Copeland A."/>
            <person name="Tice H."/>
            <person name="Cheng J.F."/>
            <person name="Lucas S."/>
            <person name="Han C."/>
            <person name="Goodwin L."/>
            <person name="Pitluck S."/>
            <person name="Ivanova N."/>
            <person name="Ovchinikova G."/>
            <person name="Pati A."/>
            <person name="Chen A."/>
            <person name="Palaniappan K."/>
            <person name="Mavromatis K."/>
            <person name="Liolios K."/>
            <person name="Brettin T."/>
            <person name="Fiebig A."/>
            <person name="Rohde M."/>
            <person name="Abt B."/>
            <person name="Goker M."/>
            <person name="Detter J.C."/>
            <person name="Woyke T."/>
            <person name="Bristow J."/>
            <person name="Eisen J.A."/>
            <person name="Markowitz V."/>
            <person name="Hugenholtz P."/>
            <person name="Kyrpides N.C."/>
            <person name="Klenk H.P."/>
            <person name="Lapidus A."/>
        </authorList>
    </citation>
    <scope>NUCLEOTIDE SEQUENCE [LARGE SCALE GENOMIC DNA]</scope>
    <source>
        <strain evidence="2">DSM 44963</strain>
    </source>
</reference>
<dbReference type="InParanoid" id="D6TLG3"/>
<keyword evidence="2" id="KW-1185">Reference proteome</keyword>
<proteinExistence type="predicted"/>
<organism evidence="1 2">
    <name type="scientific">Ktedonobacter racemifer DSM 44963</name>
    <dbReference type="NCBI Taxonomy" id="485913"/>
    <lineage>
        <taxon>Bacteria</taxon>
        <taxon>Bacillati</taxon>
        <taxon>Chloroflexota</taxon>
        <taxon>Ktedonobacteria</taxon>
        <taxon>Ktedonobacterales</taxon>
        <taxon>Ktedonobacteraceae</taxon>
        <taxon>Ktedonobacter</taxon>
    </lineage>
</organism>
<gene>
    <name evidence="1" type="ORF">Krac_7918</name>
</gene>
<protein>
    <submittedName>
        <fullName evidence="1">Uncharacterized protein</fullName>
    </submittedName>
</protein>
<evidence type="ECO:0000313" key="2">
    <source>
        <dbReference type="Proteomes" id="UP000004508"/>
    </source>
</evidence>
<evidence type="ECO:0000313" key="1">
    <source>
        <dbReference type="EMBL" id="EFH86613.1"/>
    </source>
</evidence>
<dbReference type="Proteomes" id="UP000004508">
    <property type="component" value="Unassembled WGS sequence"/>
</dbReference>